<accession>A0ABT5IWL0</accession>
<protein>
    <submittedName>
        <fullName evidence="2">Uncharacterized protein</fullName>
    </submittedName>
</protein>
<name>A0ABT5IWL0_9NEIS</name>
<reference evidence="2 3" key="1">
    <citation type="submission" date="2023-01" db="EMBL/GenBank/DDBJ databases">
        <title>Novel species of the genus Vogesella isolated from rivers.</title>
        <authorList>
            <person name="Lu H."/>
        </authorList>
    </citation>
    <scope>NUCLEOTIDE SEQUENCE [LARGE SCALE GENOMIC DNA]</scope>
    <source>
        <strain evidence="2 3">DC21W</strain>
    </source>
</reference>
<comment type="caution">
    <text evidence="2">The sequence shown here is derived from an EMBL/GenBank/DDBJ whole genome shotgun (WGS) entry which is preliminary data.</text>
</comment>
<evidence type="ECO:0000256" key="1">
    <source>
        <dbReference type="SAM" id="Coils"/>
    </source>
</evidence>
<dbReference type="Proteomes" id="UP001219956">
    <property type="component" value="Unassembled WGS sequence"/>
</dbReference>
<gene>
    <name evidence="2" type="ORF">PQU95_05090</name>
</gene>
<dbReference type="RefSeq" id="WP_272750980.1">
    <property type="nucleotide sequence ID" value="NZ_JAQQLF010000005.1"/>
</dbReference>
<evidence type="ECO:0000313" key="2">
    <source>
        <dbReference type="EMBL" id="MDC7716586.1"/>
    </source>
</evidence>
<keyword evidence="1" id="KW-0175">Coiled coil</keyword>
<dbReference type="EMBL" id="JAQQLF010000005">
    <property type="protein sequence ID" value="MDC7716586.1"/>
    <property type="molecule type" value="Genomic_DNA"/>
</dbReference>
<keyword evidence="3" id="KW-1185">Reference proteome</keyword>
<sequence length="62" mass="7223">MHNDSFDLEIALRRLQQHANEEGDLGYAYWSKVRDLLIDAESMKSEIARLKRELEACRSGKD</sequence>
<feature type="coiled-coil region" evidence="1">
    <location>
        <begin position="33"/>
        <end position="60"/>
    </location>
</feature>
<evidence type="ECO:0000313" key="3">
    <source>
        <dbReference type="Proteomes" id="UP001219956"/>
    </source>
</evidence>
<proteinExistence type="predicted"/>
<organism evidence="2 3">
    <name type="scientific">Vogesella aquatica</name>
    <dbReference type="NCBI Taxonomy" id="2984206"/>
    <lineage>
        <taxon>Bacteria</taxon>
        <taxon>Pseudomonadati</taxon>
        <taxon>Pseudomonadota</taxon>
        <taxon>Betaproteobacteria</taxon>
        <taxon>Neisseriales</taxon>
        <taxon>Chromobacteriaceae</taxon>
        <taxon>Vogesella</taxon>
    </lineage>
</organism>